<evidence type="ECO:0000313" key="3">
    <source>
        <dbReference type="Proteomes" id="UP001159363"/>
    </source>
</evidence>
<keyword evidence="3" id="KW-1185">Reference proteome</keyword>
<sequence length="467" mass="51685">MELMFFTKHCHRPPAPPTLMGTRLTWTTPGKYLGILLDSILTWKDHMAALAPKARVTLGAVCPILIPACPIPQITKVRIWKALVLPILFYGAAIWAYAPTSTLRQIRTTNHKGVHIILNSPITTAITTLYQWAGVPSHTYIINQIATKIFTITRRHQNPLIANLGNYNNTRFFPRDCSLTYLNTTHDHQPHTFTCRTHECLAASCMAPEGNHCVAPVGNQRVAPVGIQCVQKWLPMNYRALIGDRCSGISLDSDAILRACAAVVRSTSVCSILCALTHFVNRINESWFQICLYLRSSNTPSRTRAQSNDSELCFIPCGTGELVLSVAAADAQVLSARALAKLLACTLHRRCNENKVTEAKLRRDNQGTSHRSSLQTNGIICKPPNIFKAAEESSSGLTTSSRRQGRWGFVRRSPLFFDLAKLRLHGAKEYPESKTLAGQASEELEVTVSGLQRGNCTHNVPLKPRVS</sequence>
<protein>
    <submittedName>
        <fullName evidence="2">Uncharacterized protein</fullName>
    </submittedName>
</protein>
<proteinExistence type="predicted"/>
<accession>A0ABQ9HB06</accession>
<comment type="caution">
    <text evidence="2">The sequence shown here is derived from an EMBL/GenBank/DDBJ whole genome shotgun (WGS) entry which is preliminary data.</text>
</comment>
<dbReference type="EMBL" id="JARBHB010000006">
    <property type="protein sequence ID" value="KAJ8881288.1"/>
    <property type="molecule type" value="Genomic_DNA"/>
</dbReference>
<feature type="compositionally biased region" description="Polar residues" evidence="1">
    <location>
        <begin position="366"/>
        <end position="378"/>
    </location>
</feature>
<dbReference type="Proteomes" id="UP001159363">
    <property type="component" value="Chromosome 5"/>
</dbReference>
<evidence type="ECO:0000256" key="1">
    <source>
        <dbReference type="SAM" id="MobiDB-lite"/>
    </source>
</evidence>
<feature type="region of interest" description="Disordered" evidence="1">
    <location>
        <begin position="358"/>
        <end position="379"/>
    </location>
</feature>
<gene>
    <name evidence="2" type="ORF">PR048_017768</name>
</gene>
<reference evidence="2 3" key="1">
    <citation type="submission" date="2023-02" db="EMBL/GenBank/DDBJ databases">
        <title>LHISI_Scaffold_Assembly.</title>
        <authorList>
            <person name="Stuart O.P."/>
            <person name="Cleave R."/>
            <person name="Magrath M.J.L."/>
            <person name="Mikheyev A.S."/>
        </authorList>
    </citation>
    <scope>NUCLEOTIDE SEQUENCE [LARGE SCALE GENOMIC DNA]</scope>
    <source>
        <strain evidence="2">Daus_M_001</strain>
        <tissue evidence="2">Leg muscle</tissue>
    </source>
</reference>
<name>A0ABQ9HB06_9NEOP</name>
<evidence type="ECO:0000313" key="2">
    <source>
        <dbReference type="EMBL" id="KAJ8881288.1"/>
    </source>
</evidence>
<organism evidence="2 3">
    <name type="scientific">Dryococelus australis</name>
    <dbReference type="NCBI Taxonomy" id="614101"/>
    <lineage>
        <taxon>Eukaryota</taxon>
        <taxon>Metazoa</taxon>
        <taxon>Ecdysozoa</taxon>
        <taxon>Arthropoda</taxon>
        <taxon>Hexapoda</taxon>
        <taxon>Insecta</taxon>
        <taxon>Pterygota</taxon>
        <taxon>Neoptera</taxon>
        <taxon>Polyneoptera</taxon>
        <taxon>Phasmatodea</taxon>
        <taxon>Verophasmatodea</taxon>
        <taxon>Anareolatae</taxon>
        <taxon>Phasmatidae</taxon>
        <taxon>Eurycanthinae</taxon>
        <taxon>Dryococelus</taxon>
    </lineage>
</organism>